<dbReference type="OrthoDB" id="10257049at2759"/>
<dbReference type="AlphaFoldDB" id="A0A6A4I9S1"/>
<protein>
    <submittedName>
        <fullName evidence="2">GroES-like protein</fullName>
    </submittedName>
</protein>
<evidence type="ECO:0000313" key="3">
    <source>
        <dbReference type="Proteomes" id="UP000799118"/>
    </source>
</evidence>
<organism evidence="2 3">
    <name type="scientific">Gymnopus androsaceus JB14</name>
    <dbReference type="NCBI Taxonomy" id="1447944"/>
    <lineage>
        <taxon>Eukaryota</taxon>
        <taxon>Fungi</taxon>
        <taxon>Dikarya</taxon>
        <taxon>Basidiomycota</taxon>
        <taxon>Agaricomycotina</taxon>
        <taxon>Agaricomycetes</taxon>
        <taxon>Agaricomycetidae</taxon>
        <taxon>Agaricales</taxon>
        <taxon>Marasmiineae</taxon>
        <taxon>Omphalotaceae</taxon>
        <taxon>Gymnopus</taxon>
    </lineage>
</organism>
<dbReference type="Gene3D" id="3.40.50.720">
    <property type="entry name" value="NAD(P)-binding Rossmann-like Domain"/>
    <property type="match status" value="1"/>
</dbReference>
<name>A0A6A4I9S1_9AGAR</name>
<reference evidence="2" key="1">
    <citation type="journal article" date="2019" name="Environ. Microbiol.">
        <title>Fungal ecological strategies reflected in gene transcription - a case study of two litter decomposers.</title>
        <authorList>
            <person name="Barbi F."/>
            <person name="Kohler A."/>
            <person name="Barry K."/>
            <person name="Baskaran P."/>
            <person name="Daum C."/>
            <person name="Fauchery L."/>
            <person name="Ihrmark K."/>
            <person name="Kuo A."/>
            <person name="LaButti K."/>
            <person name="Lipzen A."/>
            <person name="Morin E."/>
            <person name="Grigoriev I.V."/>
            <person name="Henrissat B."/>
            <person name="Lindahl B."/>
            <person name="Martin F."/>
        </authorList>
    </citation>
    <scope>NUCLEOTIDE SEQUENCE</scope>
    <source>
        <strain evidence="2">JB14</strain>
    </source>
</reference>
<dbReference type="InterPro" id="IPR047122">
    <property type="entry name" value="Trans-enoyl_RdTase-like"/>
</dbReference>
<dbReference type="SUPFAM" id="SSF51735">
    <property type="entry name" value="NAD(P)-binding Rossmann-fold domains"/>
    <property type="match status" value="1"/>
</dbReference>
<dbReference type="SMART" id="SM00829">
    <property type="entry name" value="PKS_ER"/>
    <property type="match status" value="1"/>
</dbReference>
<dbReference type="SUPFAM" id="SSF50129">
    <property type="entry name" value="GroES-like"/>
    <property type="match status" value="1"/>
</dbReference>
<dbReference type="PANTHER" id="PTHR45348">
    <property type="entry name" value="HYPOTHETICAL OXIDOREDUCTASE (EUROFUNG)"/>
    <property type="match status" value="1"/>
</dbReference>
<evidence type="ECO:0000313" key="2">
    <source>
        <dbReference type="EMBL" id="KAE9407341.1"/>
    </source>
</evidence>
<dbReference type="EMBL" id="ML769396">
    <property type="protein sequence ID" value="KAE9407341.1"/>
    <property type="molecule type" value="Genomic_DNA"/>
</dbReference>
<dbReference type="InterPro" id="IPR011032">
    <property type="entry name" value="GroES-like_sf"/>
</dbReference>
<dbReference type="CDD" id="cd08249">
    <property type="entry name" value="enoyl_reductase_like"/>
    <property type="match status" value="1"/>
</dbReference>
<evidence type="ECO:0000259" key="1">
    <source>
        <dbReference type="SMART" id="SM00829"/>
    </source>
</evidence>
<dbReference type="PANTHER" id="PTHR45348:SF2">
    <property type="entry name" value="ZINC-TYPE ALCOHOL DEHYDROGENASE-LIKE PROTEIN C2E1P3.01"/>
    <property type="match status" value="1"/>
</dbReference>
<dbReference type="Gene3D" id="3.90.180.10">
    <property type="entry name" value="Medium-chain alcohol dehydrogenases, catalytic domain"/>
    <property type="match status" value="1"/>
</dbReference>
<sequence>MITTKIPDNIRAIQIQAGKTVKVVSIPFGQHDLVKNLPRDQIIIYVRAVALNPVDWKQAFGEWGVPGSILGVDCAGYVIQVGSAVKHLKVGDRAAGLNFGGSSQTHNGAFAEYVRLEAPVTFKLPDEMTYEEGASLPGAHLSSVQALYMRLGIPKPFIQPSPSEKEIILIWGGSTAVGHNAIQLARISGLRIFAVAASAVHDDLKALGVEKCFDYKAETDVVKQIQDAAGEPGIIYGFDTVADNGTTEQCIDAMSFSRRSHLIVVLPPSEACQQRRIDKVKVEFFLGQTLLGAEFTFASTQVPAIPEDRTRALEYVVDYMPHILQGWKAGQGGTKFKPQHLRRMDGGLDKIEQGLKIMRDGKYGREKLVYTLN</sequence>
<dbReference type="InterPro" id="IPR013154">
    <property type="entry name" value="ADH-like_N"/>
</dbReference>
<dbReference type="GO" id="GO:0016651">
    <property type="term" value="F:oxidoreductase activity, acting on NAD(P)H"/>
    <property type="evidence" value="ECO:0007669"/>
    <property type="project" value="InterPro"/>
</dbReference>
<feature type="domain" description="Enoyl reductase (ER)" evidence="1">
    <location>
        <begin position="29"/>
        <end position="363"/>
    </location>
</feature>
<accession>A0A6A4I9S1</accession>
<gene>
    <name evidence="2" type="ORF">BT96DRAFT_874660</name>
</gene>
<dbReference type="InterPro" id="IPR036291">
    <property type="entry name" value="NAD(P)-bd_dom_sf"/>
</dbReference>
<dbReference type="Pfam" id="PF00107">
    <property type="entry name" value="ADH_zinc_N"/>
    <property type="match status" value="1"/>
</dbReference>
<dbReference type="InterPro" id="IPR020843">
    <property type="entry name" value="ER"/>
</dbReference>
<proteinExistence type="predicted"/>
<dbReference type="Proteomes" id="UP000799118">
    <property type="component" value="Unassembled WGS sequence"/>
</dbReference>
<keyword evidence="3" id="KW-1185">Reference proteome</keyword>
<dbReference type="InterPro" id="IPR013149">
    <property type="entry name" value="ADH-like_C"/>
</dbReference>
<dbReference type="Pfam" id="PF08240">
    <property type="entry name" value="ADH_N"/>
    <property type="match status" value="1"/>
</dbReference>